<dbReference type="PANTHER" id="PTHR35004:SF7">
    <property type="entry name" value="INTEGRASE PROTEIN"/>
    <property type="match status" value="1"/>
</dbReference>
<proteinExistence type="predicted"/>
<comment type="caution">
    <text evidence="2">The sequence shown here is derived from an EMBL/GenBank/DDBJ whole genome shotgun (WGS) entry which is preliminary data.</text>
</comment>
<organism evidence="2 3">
    <name type="scientific">Termititenax aidoneus</name>
    <dbReference type="NCBI Taxonomy" id="2218524"/>
    <lineage>
        <taxon>Bacteria</taxon>
        <taxon>Bacillati</taxon>
        <taxon>Candidatus Margulisiibacteriota</taxon>
        <taxon>Candidatus Termititenacia</taxon>
        <taxon>Candidatus Termititenacales</taxon>
        <taxon>Candidatus Termititenacaceae</taxon>
        <taxon>Candidatus Termititenax</taxon>
    </lineage>
</organism>
<dbReference type="GO" id="GO:0015074">
    <property type="term" value="P:DNA integration"/>
    <property type="evidence" value="ECO:0007669"/>
    <property type="project" value="InterPro"/>
</dbReference>
<evidence type="ECO:0000313" key="3">
    <source>
        <dbReference type="Proteomes" id="UP000269352"/>
    </source>
</evidence>
<dbReference type="SUPFAM" id="SSF46689">
    <property type="entry name" value="Homeodomain-like"/>
    <property type="match status" value="1"/>
</dbReference>
<dbReference type="InterPro" id="IPR012337">
    <property type="entry name" value="RNaseH-like_sf"/>
</dbReference>
<evidence type="ECO:0000259" key="1">
    <source>
        <dbReference type="PROSITE" id="PS50994"/>
    </source>
</evidence>
<sequence length="330" mass="38994">MQKYNNIMGLMSGTGKYTYRLGLAHSSYKLGIKPAARLFKCTVKTVRKWRRRYEQQGASGLQELSRRPHKMPNRCPADFEEKVLALRRTTRNRYGAEKLIERFAIKEYGKSCLKRIIREHGLKRERKTRVKKRKHLWSVKRLYKAFEKIQVDVKVLTDIGNYWPQYLRHRESYPRYEVTARDVKTGAAFVGLMKRNNQTNTATFIYLLGEHLKAQGFELSKITIQTDNGMEFNAGGQRHSGKTGFARMVTDHWGMQLKHIPPAAPTFNSDVETFHRLVEDEFYSIEQHEDLEDMRRKEYTYMLDFNYLRKNRNKDNQTPWEILRQDCPGA</sequence>
<keyword evidence="3" id="KW-1185">Reference proteome</keyword>
<dbReference type="InterPro" id="IPR036397">
    <property type="entry name" value="RNaseH_sf"/>
</dbReference>
<reference evidence="2 3" key="1">
    <citation type="journal article" date="2019" name="ISME J.">
        <title>Genome analyses of uncultured TG2/ZB3 bacteria in 'Margulisbacteria' specifically attached to ectosymbiotic spirochetes of protists in the termite gut.</title>
        <authorList>
            <person name="Utami Y.D."/>
            <person name="Kuwahara H."/>
            <person name="Igai K."/>
            <person name="Murakami T."/>
            <person name="Sugaya K."/>
            <person name="Morikawa T."/>
            <person name="Nagura Y."/>
            <person name="Yuki M."/>
            <person name="Deevong P."/>
            <person name="Inoue T."/>
            <person name="Kihara K."/>
            <person name="Lo N."/>
            <person name="Yamada A."/>
            <person name="Ohkuma M."/>
            <person name="Hongoh Y."/>
        </authorList>
    </citation>
    <scope>NUCLEOTIDE SEQUENCE [LARGE SCALE GENOMIC DNA]</scope>
    <source>
        <strain evidence="2">NkOx7-01</strain>
    </source>
</reference>
<dbReference type="InterPro" id="IPR001584">
    <property type="entry name" value="Integrase_cat-core"/>
</dbReference>
<dbReference type="GO" id="GO:0003676">
    <property type="term" value="F:nucleic acid binding"/>
    <property type="evidence" value="ECO:0007669"/>
    <property type="project" value="InterPro"/>
</dbReference>
<dbReference type="AlphaFoldDB" id="A0A388TEZ9"/>
<dbReference type="SUPFAM" id="SSF53098">
    <property type="entry name" value="Ribonuclease H-like"/>
    <property type="match status" value="1"/>
</dbReference>
<dbReference type="Pfam" id="PF13565">
    <property type="entry name" value="HTH_32"/>
    <property type="match status" value="1"/>
</dbReference>
<dbReference type="InterPro" id="IPR009057">
    <property type="entry name" value="Homeodomain-like_sf"/>
</dbReference>
<dbReference type="EMBL" id="BGZN01000223">
    <property type="protein sequence ID" value="GBR75284.1"/>
    <property type="molecule type" value="Genomic_DNA"/>
</dbReference>
<dbReference type="Gene3D" id="3.30.420.10">
    <property type="entry name" value="Ribonuclease H-like superfamily/Ribonuclease H"/>
    <property type="match status" value="1"/>
</dbReference>
<dbReference type="PROSITE" id="PS50994">
    <property type="entry name" value="INTEGRASE"/>
    <property type="match status" value="1"/>
</dbReference>
<evidence type="ECO:0000313" key="2">
    <source>
        <dbReference type="EMBL" id="GBR75284.1"/>
    </source>
</evidence>
<dbReference type="Proteomes" id="UP000269352">
    <property type="component" value="Unassembled WGS sequence"/>
</dbReference>
<protein>
    <submittedName>
        <fullName evidence="2">Integrase</fullName>
    </submittedName>
</protein>
<dbReference type="PANTHER" id="PTHR35004">
    <property type="entry name" value="TRANSPOSASE RV3428C-RELATED"/>
    <property type="match status" value="1"/>
</dbReference>
<accession>A0A388TEZ9</accession>
<gene>
    <name evidence="2" type="ORF">NO1_2292</name>
</gene>
<name>A0A388TEZ9_TERA1</name>
<feature type="domain" description="Integrase catalytic" evidence="1">
    <location>
        <begin position="153"/>
        <end position="327"/>
    </location>
</feature>
<feature type="non-terminal residue" evidence="2">
    <location>
        <position position="330"/>
    </location>
</feature>